<proteinExistence type="predicted"/>
<dbReference type="OrthoDB" id="6359816at2759"/>
<feature type="region of interest" description="Disordered" evidence="3">
    <location>
        <begin position="1"/>
        <end position="75"/>
    </location>
</feature>
<dbReference type="InterPro" id="IPR015915">
    <property type="entry name" value="Kelch-typ_b-propeller"/>
</dbReference>
<sequence>MASKKKEKKAINGDDDYSPEIIQQMTGKKGKDTIQQPEEQKEEVPIPQSTEVLASKEEKKEEPIQQAATAEEDEVDEDGYIVSKKVYANPSPAETQAEQARESPLDLKNKFLIFIGAQFCFFDLATENWDIGDVFLKERSDVKDIVSNQNESYYMPDNSSVIQLHSNLNWADRIPAIVTGGQYGGKISAEAFGLSFIQSSVNGMKVLEAYVEQRFPDLPAPRFLHRTAGVKIGGRTHLLVLGGKSSVHDKQALKSVLKLDIHGLISKEFSKQKEKVKWTECAPMQESRSLFASTVIDDKFVYVYGGISKTEGDFKPSLAKNMIERFDVNTNKWSSFVVEGAPSLSAFGWTEGQFSHELFILGGTDGFSMQTSLFKLDLKEEKCINLNVEFDSLTALGKLSAFKNSKTGYYKIYSFGGSNSEGAGYSVDFNTETPQWKLLDKSYLPLFSGIEDRDLLFKQSVYFQ</sequence>
<evidence type="ECO:0000256" key="2">
    <source>
        <dbReference type="ARBA" id="ARBA00022737"/>
    </source>
</evidence>
<accession>A0A8J8T2J6</accession>
<evidence type="ECO:0000313" key="5">
    <source>
        <dbReference type="Proteomes" id="UP000785679"/>
    </source>
</evidence>
<reference evidence="4" key="1">
    <citation type="submission" date="2019-06" db="EMBL/GenBank/DDBJ databases">
        <authorList>
            <person name="Zheng W."/>
        </authorList>
    </citation>
    <scope>NUCLEOTIDE SEQUENCE</scope>
    <source>
        <strain evidence="4">QDHG01</strain>
    </source>
</reference>
<dbReference type="EMBL" id="RRYP01009263">
    <property type="protein sequence ID" value="TNV79176.1"/>
    <property type="molecule type" value="Genomic_DNA"/>
</dbReference>
<dbReference type="AlphaFoldDB" id="A0A8J8T2J6"/>
<comment type="caution">
    <text evidence="4">The sequence shown here is derived from an EMBL/GenBank/DDBJ whole genome shotgun (WGS) entry which is preliminary data.</text>
</comment>
<protein>
    <recommendedName>
        <fullName evidence="6">Kelch motif family protein</fullName>
    </recommendedName>
</protein>
<evidence type="ECO:0000256" key="1">
    <source>
        <dbReference type="ARBA" id="ARBA00022441"/>
    </source>
</evidence>
<dbReference type="Gene3D" id="2.120.10.80">
    <property type="entry name" value="Kelch-type beta propeller"/>
    <property type="match status" value="1"/>
</dbReference>
<feature type="compositionally biased region" description="Basic and acidic residues" evidence="3">
    <location>
        <begin position="54"/>
        <end position="63"/>
    </location>
</feature>
<dbReference type="PANTHER" id="PTHR45632:SF3">
    <property type="entry name" value="KELCH-LIKE PROTEIN 32"/>
    <property type="match status" value="1"/>
</dbReference>
<evidence type="ECO:0000256" key="3">
    <source>
        <dbReference type="SAM" id="MobiDB-lite"/>
    </source>
</evidence>
<dbReference type="PANTHER" id="PTHR45632">
    <property type="entry name" value="LD33804P"/>
    <property type="match status" value="1"/>
</dbReference>
<gene>
    <name evidence="4" type="ORF">FGO68_gene1774</name>
</gene>
<keyword evidence="2" id="KW-0677">Repeat</keyword>
<evidence type="ECO:0008006" key="6">
    <source>
        <dbReference type="Google" id="ProtNLM"/>
    </source>
</evidence>
<dbReference type="Proteomes" id="UP000785679">
    <property type="component" value="Unassembled WGS sequence"/>
</dbReference>
<name>A0A8J8T2J6_HALGN</name>
<dbReference type="SUPFAM" id="SSF117281">
    <property type="entry name" value="Kelch motif"/>
    <property type="match status" value="1"/>
</dbReference>
<evidence type="ECO:0000313" key="4">
    <source>
        <dbReference type="EMBL" id="TNV79176.1"/>
    </source>
</evidence>
<keyword evidence="5" id="KW-1185">Reference proteome</keyword>
<organism evidence="4 5">
    <name type="scientific">Halteria grandinella</name>
    <dbReference type="NCBI Taxonomy" id="5974"/>
    <lineage>
        <taxon>Eukaryota</taxon>
        <taxon>Sar</taxon>
        <taxon>Alveolata</taxon>
        <taxon>Ciliophora</taxon>
        <taxon>Intramacronucleata</taxon>
        <taxon>Spirotrichea</taxon>
        <taxon>Stichotrichia</taxon>
        <taxon>Sporadotrichida</taxon>
        <taxon>Halteriidae</taxon>
        <taxon>Halteria</taxon>
    </lineage>
</organism>
<keyword evidence="1" id="KW-0880">Kelch repeat</keyword>